<reference evidence="3" key="1">
    <citation type="journal article" date="2017" name="Nat. Microbiol.">
        <title>Global analysis of biosynthetic gene clusters reveals vast potential of secondary metabolite production in Penicillium species.</title>
        <authorList>
            <person name="Nielsen J.C."/>
            <person name="Grijseels S."/>
            <person name="Prigent S."/>
            <person name="Ji B."/>
            <person name="Dainat J."/>
            <person name="Nielsen K.F."/>
            <person name="Frisvad J.C."/>
            <person name="Workman M."/>
            <person name="Nielsen J."/>
        </authorList>
    </citation>
    <scope>NUCLEOTIDE SEQUENCE [LARGE SCALE GENOMIC DNA]</scope>
    <source>
        <strain evidence="3">IBT 24891</strain>
    </source>
</reference>
<dbReference type="OrthoDB" id="1577640at2759"/>
<dbReference type="Proteomes" id="UP000191285">
    <property type="component" value="Unassembled WGS sequence"/>
</dbReference>
<keyword evidence="1" id="KW-0472">Membrane</keyword>
<evidence type="ECO:0000313" key="3">
    <source>
        <dbReference type="Proteomes" id="UP000191285"/>
    </source>
</evidence>
<keyword evidence="3" id="KW-1185">Reference proteome</keyword>
<evidence type="ECO:0000256" key="1">
    <source>
        <dbReference type="SAM" id="Phobius"/>
    </source>
</evidence>
<accession>A0A1V6SJR8</accession>
<keyword evidence="1" id="KW-1133">Transmembrane helix</keyword>
<dbReference type="EMBL" id="MLKD01000041">
    <property type="protein sequence ID" value="OQE13944.1"/>
    <property type="molecule type" value="Genomic_DNA"/>
</dbReference>
<gene>
    <name evidence="2" type="ORF">PENSTE_c041G01487</name>
</gene>
<proteinExistence type="predicted"/>
<comment type="caution">
    <text evidence="2">The sequence shown here is derived from an EMBL/GenBank/DDBJ whole genome shotgun (WGS) entry which is preliminary data.</text>
</comment>
<name>A0A1V6SJR8_9EURO</name>
<keyword evidence="1" id="KW-0812">Transmembrane</keyword>
<dbReference type="STRING" id="303698.A0A1V6SJR8"/>
<organism evidence="2 3">
    <name type="scientific">Penicillium steckii</name>
    <dbReference type="NCBI Taxonomy" id="303698"/>
    <lineage>
        <taxon>Eukaryota</taxon>
        <taxon>Fungi</taxon>
        <taxon>Dikarya</taxon>
        <taxon>Ascomycota</taxon>
        <taxon>Pezizomycotina</taxon>
        <taxon>Eurotiomycetes</taxon>
        <taxon>Eurotiomycetidae</taxon>
        <taxon>Eurotiales</taxon>
        <taxon>Aspergillaceae</taxon>
        <taxon>Penicillium</taxon>
    </lineage>
</organism>
<sequence length="760" mass="86392">MRACLDLETYKFPNAENLIGPCTPPVRQSRIRARYRAKPVLRSYRYLSTLFHMAISMSFSLSVGAGAFSISPSLRIQKVSDLETSLPYLITEELRRDRVSDGSCASVFERAVNNCISQFQIAFSEKKATPFDAYFYRGNSKAIPIVDAVVPWSLVRWRDELPSLRRFTRFLIECGSLPDNTLWFGVLRDYISNIPLEEDDLSFVTDLVDFGGPLLIYDLPLSTVARRNIKYMVSQDEGLVSFSDNEMIIFRESQGELQRAAELGNISTVDMVHGSPSILGVAFGWPDGVAILLKFGADAKQITLESLSYWTRYIDELDVDFNAYYESTRLVLEAGCIFGVSDIDCRFSRKLQALLAHELAKRRWTLWRMARSQLPDQTQMNLTTEKDTVPDIYAAGICKAFAAQGREVGPHLQVGKQSSVYHEYSLSIEAMEELFSAGFRDLNCLDSSGVTPLMVTQSWLIGRRWCVIRRAAWMISKGADTHKNLPRSNATIAHLLSAELTGILLFLSLNGSLQPGNLVEFQFWMERISPHKYPIFVYPSIRDNCACACCPTGCTTLSVALRQVCRWKWWSYVQNRSFIFRRILRMLVDFTASGPSVSQTIIRCLSFDAIGLRHICCIEIEDRETAENMESMEESEISEILEEDTRGLEEFEQLVLEFERKLDETGLPILEFLESFWFQRMVEYLSNRDPYDEEHNMAMNRIGIDVRAEESVPFDRVSLLIGDSYDGDHDRRARAIDLEAGESLSSNYLSLLLHASGILG</sequence>
<protein>
    <submittedName>
        <fullName evidence="2">Uncharacterized protein</fullName>
    </submittedName>
</protein>
<dbReference type="AlphaFoldDB" id="A0A1V6SJR8"/>
<evidence type="ECO:0000313" key="2">
    <source>
        <dbReference type="EMBL" id="OQE13944.1"/>
    </source>
</evidence>
<feature type="transmembrane region" description="Helical" evidence="1">
    <location>
        <begin position="44"/>
        <end position="68"/>
    </location>
</feature>